<dbReference type="InterPro" id="IPR026634">
    <property type="entry name" value="TPST-like"/>
</dbReference>
<keyword evidence="3" id="KW-1185">Reference proteome</keyword>
<keyword evidence="1 2" id="KW-0808">Transferase</keyword>
<dbReference type="Gene3D" id="3.40.50.300">
    <property type="entry name" value="P-loop containing nucleotide triphosphate hydrolases"/>
    <property type="match status" value="1"/>
</dbReference>
<organism evidence="2 3">
    <name type="scientific">Lapillicoccus jejuensis</name>
    <dbReference type="NCBI Taxonomy" id="402171"/>
    <lineage>
        <taxon>Bacteria</taxon>
        <taxon>Bacillati</taxon>
        <taxon>Actinomycetota</taxon>
        <taxon>Actinomycetes</taxon>
        <taxon>Micrococcales</taxon>
        <taxon>Intrasporangiaceae</taxon>
        <taxon>Lapillicoccus</taxon>
    </lineage>
</organism>
<dbReference type="InterPro" id="IPR027417">
    <property type="entry name" value="P-loop_NTPase"/>
</dbReference>
<gene>
    <name evidence="2" type="ORF">FB458_2300</name>
</gene>
<dbReference type="PANTHER" id="PTHR12788:SF10">
    <property type="entry name" value="PROTEIN-TYROSINE SULFOTRANSFERASE"/>
    <property type="match status" value="1"/>
</dbReference>
<dbReference type="Proteomes" id="UP000317893">
    <property type="component" value="Unassembled WGS sequence"/>
</dbReference>
<dbReference type="AlphaFoldDB" id="A0A542E1I2"/>
<comment type="caution">
    <text evidence="2">The sequence shown here is derived from an EMBL/GenBank/DDBJ whole genome shotgun (WGS) entry which is preliminary data.</text>
</comment>
<proteinExistence type="predicted"/>
<reference evidence="2 3" key="1">
    <citation type="submission" date="2019-06" db="EMBL/GenBank/DDBJ databases">
        <title>Sequencing the genomes of 1000 actinobacteria strains.</title>
        <authorList>
            <person name="Klenk H.-P."/>
        </authorList>
    </citation>
    <scope>NUCLEOTIDE SEQUENCE [LARGE SCALE GENOMIC DNA]</scope>
    <source>
        <strain evidence="2 3">DSM 18607</strain>
    </source>
</reference>
<dbReference type="OrthoDB" id="9777890at2"/>
<evidence type="ECO:0000256" key="1">
    <source>
        <dbReference type="ARBA" id="ARBA00022679"/>
    </source>
</evidence>
<dbReference type="EMBL" id="VFMN01000001">
    <property type="protein sequence ID" value="TQJ09192.1"/>
    <property type="molecule type" value="Genomic_DNA"/>
</dbReference>
<name>A0A542E1I2_9MICO</name>
<dbReference type="RefSeq" id="WP_141848601.1">
    <property type="nucleotide sequence ID" value="NZ_BAAAPR010000005.1"/>
</dbReference>
<protein>
    <submittedName>
        <fullName evidence="2">Sulfotransferase family protein</fullName>
    </submittedName>
</protein>
<dbReference type="PANTHER" id="PTHR12788">
    <property type="entry name" value="PROTEIN-TYROSINE SULFOTRANSFERASE 2"/>
    <property type="match status" value="1"/>
</dbReference>
<dbReference type="GO" id="GO:0008476">
    <property type="term" value="F:protein-tyrosine sulfotransferase activity"/>
    <property type="evidence" value="ECO:0007669"/>
    <property type="project" value="InterPro"/>
</dbReference>
<dbReference type="SUPFAM" id="SSF52540">
    <property type="entry name" value="P-loop containing nucleoside triphosphate hydrolases"/>
    <property type="match status" value="1"/>
</dbReference>
<dbReference type="Pfam" id="PF13469">
    <property type="entry name" value="Sulfotransfer_3"/>
    <property type="match status" value="1"/>
</dbReference>
<evidence type="ECO:0000313" key="3">
    <source>
        <dbReference type="Proteomes" id="UP000317893"/>
    </source>
</evidence>
<accession>A0A542E1I2</accession>
<sequence>MTTIDPSRLVFVGGLHRSGTTPFSRVLDGHPDICGLTGTGVKEDEGQHLQPVYPKAKVYGGSGRFAYAPQAHLTEESPLVSAANAEAMLAAWRPYWREDARLLVEKSPPNIVMGRFLQALYPGSAFVVVVRHPVAVALSNKKWRRFTSSDPRKFQSLSGMVDHWMRAHETLAADLPHLDRVLVVHYERLVSAPQEELARVADFLGLSTPIDHSALSASRGDPYAARWAEYAGPALRPGAVQRRLITRRFGDRMRAYGYDVDDLSAFTPPSGPASLRS</sequence>
<evidence type="ECO:0000313" key="2">
    <source>
        <dbReference type="EMBL" id="TQJ09192.1"/>
    </source>
</evidence>